<dbReference type="InterPro" id="IPR009081">
    <property type="entry name" value="PP-bd_ACP"/>
</dbReference>
<keyword evidence="3" id="KW-1185">Reference proteome</keyword>
<evidence type="ECO:0000313" key="3">
    <source>
        <dbReference type="Proteomes" id="UP001462640"/>
    </source>
</evidence>
<name>A0ABV0GBH7_9BURK</name>
<dbReference type="RefSeq" id="WP_347607756.1">
    <property type="nucleotide sequence ID" value="NZ_JBDPZC010000002.1"/>
</dbReference>
<dbReference type="InterPro" id="IPR036736">
    <property type="entry name" value="ACP-like_sf"/>
</dbReference>
<dbReference type="SUPFAM" id="SSF47336">
    <property type="entry name" value="ACP-like"/>
    <property type="match status" value="1"/>
</dbReference>
<comment type="caution">
    <text evidence="2">The sequence shown here is derived from an EMBL/GenBank/DDBJ whole genome shotgun (WGS) entry which is preliminary data.</text>
</comment>
<dbReference type="Proteomes" id="UP001462640">
    <property type="component" value="Unassembled WGS sequence"/>
</dbReference>
<protein>
    <submittedName>
        <fullName evidence="2">Acyl carrier protein</fullName>
    </submittedName>
</protein>
<reference evidence="2 3" key="1">
    <citation type="submission" date="2024-05" db="EMBL/GenBank/DDBJ databases">
        <title>Roseateles sp. 2.12 16S ribosomal RNA gene Genome sequencing and assembly.</title>
        <authorList>
            <person name="Woo H."/>
        </authorList>
    </citation>
    <scope>NUCLEOTIDE SEQUENCE [LARGE SCALE GENOMIC DNA]</scope>
    <source>
        <strain evidence="2 3">2.12</strain>
    </source>
</reference>
<proteinExistence type="predicted"/>
<dbReference type="NCBIfam" id="NF005502">
    <property type="entry name" value="PRK07117.1"/>
    <property type="match status" value="1"/>
</dbReference>
<evidence type="ECO:0000313" key="2">
    <source>
        <dbReference type="EMBL" id="MEO3712417.1"/>
    </source>
</evidence>
<feature type="domain" description="Carrier" evidence="1">
    <location>
        <begin position="14"/>
        <end position="74"/>
    </location>
</feature>
<gene>
    <name evidence="2" type="ORF">ABDJ40_06515</name>
</gene>
<dbReference type="Gene3D" id="1.10.1200.10">
    <property type="entry name" value="ACP-like"/>
    <property type="match status" value="1"/>
</dbReference>
<organism evidence="2 3">
    <name type="scientific">Roseateles flavus</name>
    <dbReference type="NCBI Taxonomy" id="3149041"/>
    <lineage>
        <taxon>Bacteria</taxon>
        <taxon>Pseudomonadati</taxon>
        <taxon>Pseudomonadota</taxon>
        <taxon>Betaproteobacteria</taxon>
        <taxon>Burkholderiales</taxon>
        <taxon>Sphaerotilaceae</taxon>
        <taxon>Roseateles</taxon>
    </lineage>
</organism>
<accession>A0ABV0GBH7</accession>
<dbReference type="Pfam" id="PF00550">
    <property type="entry name" value="PP-binding"/>
    <property type="match status" value="1"/>
</dbReference>
<evidence type="ECO:0000259" key="1">
    <source>
        <dbReference type="Pfam" id="PF00550"/>
    </source>
</evidence>
<dbReference type="EMBL" id="JBDPZC010000002">
    <property type="protein sequence ID" value="MEO3712417.1"/>
    <property type="molecule type" value="Genomic_DNA"/>
</dbReference>
<sequence>MDKNQIFDIVVQHAKEVIPALEGHPFRPTDALRDLGANSVDRSDITVMTLESLSLRVPLVELARVANIGELVDILHAKLQ</sequence>